<dbReference type="KEGG" id="fil:BN1229_v1_1669"/>
<accession>A0A0D6JF27</accession>
<dbReference type="OrthoDB" id="7064950at2"/>
<evidence type="ECO:0000313" key="1">
    <source>
        <dbReference type="EMBL" id="CPR18354.1"/>
    </source>
</evidence>
<organism evidence="1 2">
    <name type="scientific">Candidatus Filomicrobium marinum</name>
    <dbReference type="NCBI Taxonomy" id="1608628"/>
    <lineage>
        <taxon>Bacteria</taxon>
        <taxon>Pseudomonadati</taxon>
        <taxon>Pseudomonadota</taxon>
        <taxon>Alphaproteobacteria</taxon>
        <taxon>Hyphomicrobiales</taxon>
        <taxon>Hyphomicrobiaceae</taxon>
        <taxon>Filomicrobium</taxon>
    </lineage>
</organism>
<evidence type="ECO:0000313" key="2">
    <source>
        <dbReference type="Proteomes" id="UP000033187"/>
    </source>
</evidence>
<dbReference type="EMBL" id="LN829119">
    <property type="protein sequence ID" value="CPR18354.1"/>
    <property type="molecule type" value="Genomic_DNA"/>
</dbReference>
<sequence length="81" mass="8936">MVKVEFKLNGRSVRPSDIANQLEKAMLNQVQEGIKKRLKSVRDPETGAAPTVTVTGRSLDNLSFEVSGSPALIEEAKRRLE</sequence>
<protein>
    <submittedName>
        <fullName evidence="1">Uncharacterized protein</fullName>
    </submittedName>
</protein>
<dbReference type="AlphaFoldDB" id="A0A0D6JF27"/>
<keyword evidence="2" id="KW-1185">Reference proteome</keyword>
<proteinExistence type="predicted"/>
<gene>
    <name evidence="1" type="ORF">YBN1229_v1_1673</name>
</gene>
<dbReference type="Proteomes" id="UP000033187">
    <property type="component" value="Chromosome 1"/>
</dbReference>
<reference evidence="2" key="1">
    <citation type="submission" date="2015-02" db="EMBL/GenBank/DDBJ databases">
        <authorList>
            <person name="Chooi Y.-H."/>
        </authorList>
    </citation>
    <scope>NUCLEOTIDE SEQUENCE [LARGE SCALE GENOMIC DNA]</scope>
    <source>
        <strain evidence="2">strain Y</strain>
    </source>
</reference>
<name>A0A0D6JF27_9HYPH</name>
<dbReference type="RefSeq" id="WP_046477823.1">
    <property type="nucleotide sequence ID" value="NZ_LN829118.1"/>
</dbReference>
<dbReference type="KEGG" id="fiy:BN1229_v1_1673"/>